<keyword evidence="2" id="KW-1185">Reference proteome</keyword>
<dbReference type="Proteomes" id="UP000472320">
    <property type="component" value="Unassembled WGS sequence"/>
</dbReference>
<dbReference type="RefSeq" id="WP_155456878.1">
    <property type="nucleotide sequence ID" value="NZ_WNKX01000031.1"/>
</dbReference>
<accession>A0A6L6QPY4</accession>
<name>A0A6L6QPY4_9BURK</name>
<protein>
    <recommendedName>
        <fullName evidence="3">Glutathione S-transferase</fullName>
    </recommendedName>
</protein>
<evidence type="ECO:0000313" key="2">
    <source>
        <dbReference type="Proteomes" id="UP000472320"/>
    </source>
</evidence>
<proteinExistence type="predicted"/>
<reference evidence="1 2" key="1">
    <citation type="submission" date="2019-11" db="EMBL/GenBank/DDBJ databases">
        <title>Type strains purchased from KCTC, JCM and DSMZ.</title>
        <authorList>
            <person name="Lu H."/>
        </authorList>
    </citation>
    <scope>NUCLEOTIDE SEQUENCE [LARGE SCALE GENOMIC DNA]</scope>
    <source>
        <strain evidence="1 2">JCM 31587</strain>
    </source>
</reference>
<sequence>MLDYYYLATPPGQQLLMILEENGLPYRRLPQPATLALAGQWLSSSQTAPELDGVLP</sequence>
<comment type="caution">
    <text evidence="1">The sequence shown here is derived from an EMBL/GenBank/DDBJ whole genome shotgun (WGS) entry which is preliminary data.</text>
</comment>
<evidence type="ECO:0000313" key="1">
    <source>
        <dbReference type="EMBL" id="MTW13967.1"/>
    </source>
</evidence>
<dbReference type="AlphaFoldDB" id="A0A6L6QPY4"/>
<evidence type="ECO:0008006" key="3">
    <source>
        <dbReference type="Google" id="ProtNLM"/>
    </source>
</evidence>
<organism evidence="1 2">
    <name type="scientific">Massilia eburnea</name>
    <dbReference type="NCBI Taxonomy" id="1776165"/>
    <lineage>
        <taxon>Bacteria</taxon>
        <taxon>Pseudomonadati</taxon>
        <taxon>Pseudomonadota</taxon>
        <taxon>Betaproteobacteria</taxon>
        <taxon>Burkholderiales</taxon>
        <taxon>Oxalobacteraceae</taxon>
        <taxon>Telluria group</taxon>
        <taxon>Massilia</taxon>
    </lineage>
</organism>
<dbReference type="EMBL" id="WNKX01000031">
    <property type="protein sequence ID" value="MTW13967.1"/>
    <property type="molecule type" value="Genomic_DNA"/>
</dbReference>
<gene>
    <name evidence="1" type="ORF">GM658_25465</name>
</gene>